<sequence length="112" mass="12992">MKQDMLRKPIKRGYNIWARSEASSGYLYQFEVYTGKKDDGTILEEFGYRVITNLTNDLHPTSPLLVLFDNVFTSVQLGETLFSKNIYAIGTIRTGKKFLPESMRKNKNYQKI</sequence>
<evidence type="ECO:0000313" key="2">
    <source>
        <dbReference type="EMBL" id="GIY74999.1"/>
    </source>
</evidence>
<dbReference type="AlphaFoldDB" id="A0AAV4VZ83"/>
<dbReference type="Proteomes" id="UP001054837">
    <property type="component" value="Unassembled WGS sequence"/>
</dbReference>
<protein>
    <submittedName>
        <fullName evidence="2">SFRICE_037012</fullName>
    </submittedName>
</protein>
<evidence type="ECO:0000313" key="3">
    <source>
        <dbReference type="Proteomes" id="UP001054837"/>
    </source>
</evidence>
<reference evidence="2 3" key="1">
    <citation type="submission" date="2021-06" db="EMBL/GenBank/DDBJ databases">
        <title>Caerostris darwini draft genome.</title>
        <authorList>
            <person name="Kono N."/>
            <person name="Arakawa K."/>
        </authorList>
    </citation>
    <scope>NUCLEOTIDE SEQUENCE [LARGE SCALE GENOMIC DNA]</scope>
</reference>
<dbReference type="EMBL" id="BPLQ01013812">
    <property type="protein sequence ID" value="GIY74999.1"/>
    <property type="molecule type" value="Genomic_DNA"/>
</dbReference>
<accession>A0AAV4VZ83</accession>
<name>A0AAV4VZ83_9ARAC</name>
<dbReference type="PANTHER" id="PTHR46599:SF2">
    <property type="entry name" value="PIGGYBAC TRANSPOSABLE ELEMENT-DERIVED PROTEIN 4-LIKE"/>
    <property type="match status" value="1"/>
</dbReference>
<organism evidence="2 3">
    <name type="scientific">Caerostris darwini</name>
    <dbReference type="NCBI Taxonomy" id="1538125"/>
    <lineage>
        <taxon>Eukaryota</taxon>
        <taxon>Metazoa</taxon>
        <taxon>Ecdysozoa</taxon>
        <taxon>Arthropoda</taxon>
        <taxon>Chelicerata</taxon>
        <taxon>Arachnida</taxon>
        <taxon>Araneae</taxon>
        <taxon>Araneomorphae</taxon>
        <taxon>Entelegynae</taxon>
        <taxon>Araneoidea</taxon>
        <taxon>Araneidae</taxon>
        <taxon>Caerostris</taxon>
    </lineage>
</organism>
<dbReference type="Pfam" id="PF13843">
    <property type="entry name" value="DDE_Tnp_1_7"/>
    <property type="match status" value="1"/>
</dbReference>
<evidence type="ECO:0000259" key="1">
    <source>
        <dbReference type="Pfam" id="PF13843"/>
    </source>
</evidence>
<gene>
    <name evidence="2" type="primary">SFRICE_037012</name>
    <name evidence="2" type="ORF">CDAR_441011</name>
</gene>
<proteinExistence type="predicted"/>
<comment type="caution">
    <text evidence="2">The sequence shown here is derived from an EMBL/GenBank/DDBJ whole genome shotgun (WGS) entry which is preliminary data.</text>
</comment>
<keyword evidence="3" id="KW-1185">Reference proteome</keyword>
<dbReference type="InterPro" id="IPR029526">
    <property type="entry name" value="PGBD"/>
</dbReference>
<dbReference type="PANTHER" id="PTHR46599">
    <property type="entry name" value="PIGGYBAC TRANSPOSABLE ELEMENT-DERIVED PROTEIN 4"/>
    <property type="match status" value="1"/>
</dbReference>
<feature type="domain" description="PiggyBac transposable element-derived protein" evidence="1">
    <location>
        <begin position="2"/>
        <end position="108"/>
    </location>
</feature>